<feature type="region of interest" description="Disordered" evidence="1">
    <location>
        <begin position="71"/>
        <end position="94"/>
    </location>
</feature>
<evidence type="ECO:0000313" key="2">
    <source>
        <dbReference type="EMBL" id="MPC70196.1"/>
    </source>
</evidence>
<accession>A0A5B7HJS3</accession>
<comment type="caution">
    <text evidence="2">The sequence shown here is derived from an EMBL/GenBank/DDBJ whole genome shotgun (WGS) entry which is preliminary data.</text>
</comment>
<feature type="compositionally biased region" description="Polar residues" evidence="1">
    <location>
        <begin position="1"/>
        <end position="12"/>
    </location>
</feature>
<reference evidence="2 3" key="1">
    <citation type="submission" date="2019-05" db="EMBL/GenBank/DDBJ databases">
        <title>Another draft genome of Portunus trituberculatus and its Hox gene families provides insights of decapod evolution.</title>
        <authorList>
            <person name="Jeong J.-H."/>
            <person name="Song I."/>
            <person name="Kim S."/>
            <person name="Choi T."/>
            <person name="Kim D."/>
            <person name="Ryu S."/>
            <person name="Kim W."/>
        </authorList>
    </citation>
    <scope>NUCLEOTIDE SEQUENCE [LARGE SCALE GENOMIC DNA]</scope>
    <source>
        <tissue evidence="2">Muscle</tissue>
    </source>
</reference>
<evidence type="ECO:0000256" key="1">
    <source>
        <dbReference type="SAM" id="MobiDB-lite"/>
    </source>
</evidence>
<dbReference type="EMBL" id="VSRR010030735">
    <property type="protein sequence ID" value="MPC70196.1"/>
    <property type="molecule type" value="Genomic_DNA"/>
</dbReference>
<organism evidence="2 3">
    <name type="scientific">Portunus trituberculatus</name>
    <name type="common">Swimming crab</name>
    <name type="synonym">Neptunus trituberculatus</name>
    <dbReference type="NCBI Taxonomy" id="210409"/>
    <lineage>
        <taxon>Eukaryota</taxon>
        <taxon>Metazoa</taxon>
        <taxon>Ecdysozoa</taxon>
        <taxon>Arthropoda</taxon>
        <taxon>Crustacea</taxon>
        <taxon>Multicrustacea</taxon>
        <taxon>Malacostraca</taxon>
        <taxon>Eumalacostraca</taxon>
        <taxon>Eucarida</taxon>
        <taxon>Decapoda</taxon>
        <taxon>Pleocyemata</taxon>
        <taxon>Brachyura</taxon>
        <taxon>Eubrachyura</taxon>
        <taxon>Portunoidea</taxon>
        <taxon>Portunidae</taxon>
        <taxon>Portuninae</taxon>
        <taxon>Portunus</taxon>
    </lineage>
</organism>
<dbReference type="Proteomes" id="UP000324222">
    <property type="component" value="Unassembled WGS sequence"/>
</dbReference>
<name>A0A5B7HJS3_PORTR</name>
<evidence type="ECO:0000313" key="3">
    <source>
        <dbReference type="Proteomes" id="UP000324222"/>
    </source>
</evidence>
<keyword evidence="3" id="KW-1185">Reference proteome</keyword>
<gene>
    <name evidence="2" type="ORF">E2C01_064438</name>
</gene>
<sequence length="128" mass="14016">MTAAYSQALNHPTHTKKFIPTPHNTETYRHKTGLPRYDISGPNIPCTPHVPPVLLFRPSLPVPSLPLPLPHPKYHRHAAQPPASLSPPPPPPSRLAPLGITVSLFMKVEATEEDSSPVLLEAPWSVIL</sequence>
<feature type="region of interest" description="Disordered" evidence="1">
    <location>
        <begin position="1"/>
        <end position="40"/>
    </location>
</feature>
<proteinExistence type="predicted"/>
<protein>
    <submittedName>
        <fullName evidence="2">Uncharacterized protein</fullName>
    </submittedName>
</protein>
<dbReference type="AlphaFoldDB" id="A0A5B7HJS3"/>
<feature type="compositionally biased region" description="Pro residues" evidence="1">
    <location>
        <begin position="84"/>
        <end position="94"/>
    </location>
</feature>